<protein>
    <recommendedName>
        <fullName evidence="4">DUF2306 domain-containing protein</fullName>
    </recommendedName>
</protein>
<dbReference type="Pfam" id="PF10067">
    <property type="entry name" value="DUF2306"/>
    <property type="match status" value="1"/>
</dbReference>
<evidence type="ECO:0000313" key="2">
    <source>
        <dbReference type="EMBL" id="KZN65033.1"/>
    </source>
</evidence>
<feature type="transmembrane region" description="Helical" evidence="1">
    <location>
        <begin position="261"/>
        <end position="286"/>
    </location>
</feature>
<dbReference type="AlphaFoldDB" id="A0A162B1N3"/>
<evidence type="ECO:0000313" key="3">
    <source>
        <dbReference type="Proteomes" id="UP000076661"/>
    </source>
</evidence>
<keyword evidence="1" id="KW-0812">Transmembrane</keyword>
<dbReference type="EMBL" id="AUXX01000023">
    <property type="protein sequence ID" value="KZN65033.1"/>
    <property type="molecule type" value="Genomic_DNA"/>
</dbReference>
<sequence>MEKTALGMFEATKTKDKKQTDSKTRTSSKAANQGLKYSTAFWFVAVLAGQWFFFYYIISFYGFSVINDNMEIWNRWEVFGKTPYQVGDFAGNLAFAAHAIGAGFVAFGGALQLLPQMRRYFPKFHKANGYLYLLTVFALSVSGFYLVWVRDQHPITLDGIGTSINGILILAFTFFCARTAIKKDIRNHRKWAVRLFLVSNAQWFLRLGVFSYLVTGTSLGLDPKFGDPFFPMWTFGCFVIPLVMAELYFLAGDTHRSAVKWIAAGSLSILTVLMLVGMLGFTPFLIMVMSGGEISI</sequence>
<keyword evidence="1" id="KW-0472">Membrane</keyword>
<feature type="transmembrane region" description="Helical" evidence="1">
    <location>
        <begin position="229"/>
        <end position="249"/>
    </location>
</feature>
<reference evidence="2 3" key="1">
    <citation type="submission" date="2013-07" db="EMBL/GenBank/DDBJ databases">
        <title>Comparative Genomic and Metabolomic Analysis of Twelve Strains of Pseudoalteromonas luteoviolacea.</title>
        <authorList>
            <person name="Vynne N.G."/>
            <person name="Mansson M."/>
            <person name="Gram L."/>
        </authorList>
    </citation>
    <scope>NUCLEOTIDE SEQUENCE [LARGE SCALE GENOMIC DNA]</scope>
    <source>
        <strain evidence="2 3">S4060-1</strain>
    </source>
</reference>
<evidence type="ECO:0008006" key="4">
    <source>
        <dbReference type="Google" id="ProtNLM"/>
    </source>
</evidence>
<comment type="caution">
    <text evidence="2">The sequence shown here is derived from an EMBL/GenBank/DDBJ whole genome shotgun (WGS) entry which is preliminary data.</text>
</comment>
<organism evidence="2 3">
    <name type="scientific">Pseudoalteromonas luteoviolacea S4060-1</name>
    <dbReference type="NCBI Taxonomy" id="1365257"/>
    <lineage>
        <taxon>Bacteria</taxon>
        <taxon>Pseudomonadati</taxon>
        <taxon>Pseudomonadota</taxon>
        <taxon>Gammaproteobacteria</taxon>
        <taxon>Alteromonadales</taxon>
        <taxon>Pseudoalteromonadaceae</taxon>
        <taxon>Pseudoalteromonas</taxon>
    </lineage>
</organism>
<gene>
    <name evidence="2" type="ORF">N478_03225</name>
</gene>
<name>A0A162B1N3_9GAMM</name>
<feature type="transmembrane region" description="Helical" evidence="1">
    <location>
        <begin position="93"/>
        <end position="115"/>
    </location>
</feature>
<dbReference type="RefSeq" id="WP_063381680.1">
    <property type="nucleotide sequence ID" value="NZ_AUXX01000023.1"/>
</dbReference>
<feature type="transmembrane region" description="Helical" evidence="1">
    <location>
        <begin position="40"/>
        <end position="63"/>
    </location>
</feature>
<keyword evidence="1" id="KW-1133">Transmembrane helix</keyword>
<accession>A0A162B1N3</accession>
<feature type="transmembrane region" description="Helical" evidence="1">
    <location>
        <begin position="160"/>
        <end position="181"/>
    </location>
</feature>
<dbReference type="InterPro" id="IPR018750">
    <property type="entry name" value="DUF2306_membrane"/>
</dbReference>
<dbReference type="Proteomes" id="UP000076661">
    <property type="component" value="Unassembled WGS sequence"/>
</dbReference>
<proteinExistence type="predicted"/>
<evidence type="ECO:0000256" key="1">
    <source>
        <dbReference type="SAM" id="Phobius"/>
    </source>
</evidence>
<feature type="transmembrane region" description="Helical" evidence="1">
    <location>
        <begin position="193"/>
        <end position="214"/>
    </location>
</feature>
<feature type="transmembrane region" description="Helical" evidence="1">
    <location>
        <begin position="127"/>
        <end position="148"/>
    </location>
</feature>
<dbReference type="PATRIC" id="fig|1365257.3.peg.3119"/>